<dbReference type="InterPro" id="IPR047757">
    <property type="entry name" value="AfsA-like"/>
</dbReference>
<organism evidence="3 4">
    <name type="scientific">Streptomyces flaveolus</name>
    <dbReference type="NCBI Taxonomy" id="67297"/>
    <lineage>
        <taxon>Bacteria</taxon>
        <taxon>Bacillati</taxon>
        <taxon>Actinomycetota</taxon>
        <taxon>Actinomycetes</taxon>
        <taxon>Kitasatosporales</taxon>
        <taxon>Streptomycetaceae</taxon>
        <taxon>Streptomyces</taxon>
    </lineage>
</organism>
<evidence type="ECO:0000259" key="2">
    <source>
        <dbReference type="Pfam" id="PF03756"/>
    </source>
</evidence>
<dbReference type="Pfam" id="PF03756">
    <property type="entry name" value="AfsA"/>
    <property type="match status" value="2"/>
</dbReference>
<gene>
    <name evidence="3" type="ORF">ABT322_14335</name>
</gene>
<accession>A0ABV1VEL4</accession>
<feature type="domain" description="A-factor biosynthesis hotdog" evidence="2">
    <location>
        <begin position="201"/>
        <end position="323"/>
    </location>
</feature>
<name>A0ABV1VEL4_9ACTN</name>
<feature type="region of interest" description="Disordered" evidence="1">
    <location>
        <begin position="1"/>
        <end position="43"/>
    </location>
</feature>
<protein>
    <submittedName>
        <fullName evidence="3">ScbA/BarX family gamma-butyrolactone biosynthesis protein</fullName>
    </submittedName>
</protein>
<feature type="domain" description="A-factor biosynthesis hotdog" evidence="2">
    <location>
        <begin position="27"/>
        <end position="162"/>
    </location>
</feature>
<dbReference type="NCBIfam" id="NF041195">
    <property type="entry name" value="ScbA_BarX_GamBu"/>
    <property type="match status" value="1"/>
</dbReference>
<evidence type="ECO:0000256" key="1">
    <source>
        <dbReference type="SAM" id="MobiDB-lite"/>
    </source>
</evidence>
<reference evidence="3 4" key="1">
    <citation type="submission" date="2024-06" db="EMBL/GenBank/DDBJ databases">
        <title>The Natural Products Discovery Center: Release of the First 8490 Sequenced Strains for Exploring Actinobacteria Biosynthetic Diversity.</title>
        <authorList>
            <person name="Kalkreuter E."/>
            <person name="Kautsar S.A."/>
            <person name="Yang D."/>
            <person name="Bader C.D."/>
            <person name="Teijaro C.N."/>
            <person name="Fluegel L."/>
            <person name="Davis C.M."/>
            <person name="Simpson J.R."/>
            <person name="Lauterbach L."/>
            <person name="Steele A.D."/>
            <person name="Gui C."/>
            <person name="Meng S."/>
            <person name="Li G."/>
            <person name="Viehrig K."/>
            <person name="Ye F."/>
            <person name="Su P."/>
            <person name="Kiefer A.F."/>
            <person name="Nichols A."/>
            <person name="Cepeda A.J."/>
            <person name="Yan W."/>
            <person name="Fan B."/>
            <person name="Jiang Y."/>
            <person name="Adhikari A."/>
            <person name="Zheng C.-J."/>
            <person name="Schuster L."/>
            <person name="Cowan T.M."/>
            <person name="Smanski M.J."/>
            <person name="Chevrette M.G."/>
            <person name="De Carvalho L.P.S."/>
            <person name="Shen B."/>
        </authorList>
    </citation>
    <scope>NUCLEOTIDE SEQUENCE [LARGE SCALE GENOMIC DNA]</scope>
    <source>
        <strain evidence="3 4">NPDC000632</strain>
    </source>
</reference>
<dbReference type="EMBL" id="JBEPCV010000011">
    <property type="protein sequence ID" value="MER6904933.1"/>
    <property type="molecule type" value="Genomic_DNA"/>
</dbReference>
<dbReference type="RefSeq" id="WP_350720315.1">
    <property type="nucleotide sequence ID" value="NZ_JBEPCO010000019.1"/>
</dbReference>
<proteinExistence type="predicted"/>
<sequence>MSVTVRSRTAAGGDARRTPPTVPRESVHRHSQSEVFLGSAGPGPDGSFTARAVLPRAHPYWTDHAHPRTADPLLLLECCRQAETYAAHEYFGVPADTKFVLVDWSLALEPAADGPAVAGTEVAIDATTHDVERRGDALRSLAYRMRLSVSGAPAGEVRMRVRYVPEAVYRAMRARRDGSALPSSLEYRGRPDGVPAPPAEVARTAADNVVLLDVGRDGDAVRARMRVAGGHPSLFDHAQDHVPGMVLMEAGRQAALLALARFGGHPAADWRMNVLRAEFSAYAELDAPLTVTALRPEPADGTDGALGVRVTFAQNGGTPAEAYFAAVTG</sequence>
<dbReference type="Proteomes" id="UP001490330">
    <property type="component" value="Unassembled WGS sequence"/>
</dbReference>
<evidence type="ECO:0000313" key="3">
    <source>
        <dbReference type="EMBL" id="MER6904933.1"/>
    </source>
</evidence>
<evidence type="ECO:0000313" key="4">
    <source>
        <dbReference type="Proteomes" id="UP001490330"/>
    </source>
</evidence>
<comment type="caution">
    <text evidence="3">The sequence shown here is derived from an EMBL/GenBank/DDBJ whole genome shotgun (WGS) entry which is preliminary data.</text>
</comment>
<dbReference type="InterPro" id="IPR005509">
    <property type="entry name" value="AfsA_hotdog_dom"/>
</dbReference>
<keyword evidence="4" id="KW-1185">Reference proteome</keyword>